<gene>
    <name evidence="2" type="ORF">PJF56_13150</name>
</gene>
<dbReference type="Pfam" id="PF14491">
    <property type="entry name" value="DUF4435"/>
    <property type="match status" value="1"/>
</dbReference>
<evidence type="ECO:0000313" key="3">
    <source>
        <dbReference type="Proteomes" id="UP001231370"/>
    </source>
</evidence>
<protein>
    <submittedName>
        <fullName evidence="2">DUF4435 domain-containing protein</fullName>
    </submittedName>
</protein>
<dbReference type="InterPro" id="IPR029492">
    <property type="entry name" value="DUF4435"/>
</dbReference>
<comment type="caution">
    <text evidence="2">The sequence shown here is derived from an EMBL/GenBank/DDBJ whole genome shotgun (WGS) entry which is preliminary data.</text>
</comment>
<dbReference type="Proteomes" id="UP001231370">
    <property type="component" value="Unassembled WGS sequence"/>
</dbReference>
<proteinExistence type="predicted"/>
<name>A0ABT7BNF7_9CYAN</name>
<evidence type="ECO:0000313" key="2">
    <source>
        <dbReference type="EMBL" id="MDJ1179813.1"/>
    </source>
</evidence>
<reference evidence="2 3" key="1">
    <citation type="submission" date="2023-01" db="EMBL/GenBank/DDBJ databases">
        <title>Novel diversity within Roseofilum (Cyanobacteria; Desertifilaceae) from marine benthic mats with descriptions of four novel species.</title>
        <authorList>
            <person name="Wang Y."/>
            <person name="Berthold D.E."/>
            <person name="Hu J."/>
            <person name="Lefler F.W."/>
            <person name="Laughinghouse H.D. IV."/>
        </authorList>
    </citation>
    <scope>NUCLEOTIDE SEQUENCE [LARGE SCALE GENOMIC DNA]</scope>
    <source>
        <strain evidence="2 3">BLCC-M91</strain>
    </source>
</reference>
<keyword evidence="3" id="KW-1185">Reference proteome</keyword>
<feature type="domain" description="DUF4435" evidence="1">
    <location>
        <begin position="25"/>
        <end position="108"/>
    </location>
</feature>
<sequence>MRDQLTPDREANAIRLKRQTFTGAFLLVEGGSDKKFYQRFTHKNCEIEVVSGKPSSKQRVIQVLQILENDNFAGILAIVDADFDRLDNLEFSSPNLLRTDTHDLETMLRSD</sequence>
<dbReference type="RefSeq" id="WP_283763117.1">
    <property type="nucleotide sequence ID" value="NZ_JAQPOK010000095.1"/>
</dbReference>
<evidence type="ECO:0000259" key="1">
    <source>
        <dbReference type="Pfam" id="PF14491"/>
    </source>
</evidence>
<dbReference type="EMBL" id="JAQPOK010000095">
    <property type="protein sequence ID" value="MDJ1179813.1"/>
    <property type="molecule type" value="Genomic_DNA"/>
</dbReference>
<accession>A0ABT7BNF7</accession>
<organism evidence="2 3">
    <name type="scientific">Roseofilum halophilum BLCC-M91</name>
    <dbReference type="NCBI Taxonomy" id="3022259"/>
    <lineage>
        <taxon>Bacteria</taxon>
        <taxon>Bacillati</taxon>
        <taxon>Cyanobacteriota</taxon>
        <taxon>Cyanophyceae</taxon>
        <taxon>Desertifilales</taxon>
        <taxon>Desertifilaceae</taxon>
        <taxon>Roseofilum</taxon>
        <taxon>Roseofilum halophilum</taxon>
    </lineage>
</organism>